<accession>A0A8S5LBW7</accession>
<proteinExistence type="predicted"/>
<sequence>MNYQYEKIKNGEYRIFGRDYDTVHLCTKAEAEEIVAQLEAKWLGELKLLKIAKLNENLNYVYEKYVGQYPEVEVRTFEQKARECFLVKADADTPLDKTPMLCALVGNDKEARNTLAGQVYEKVAANARIETWGVTQRDAIKAAASEDELEAICIDVTCEYLGGGNV</sequence>
<protein>
    <submittedName>
        <fullName evidence="1">Uncharacterized protein</fullName>
    </submittedName>
</protein>
<name>A0A8S5LBW7_9CAUD</name>
<reference evidence="1" key="1">
    <citation type="journal article" date="2021" name="Proc. Natl. Acad. Sci. U.S.A.">
        <title>A Catalog of Tens of Thousands of Viruses from Human Metagenomes Reveals Hidden Associations with Chronic Diseases.</title>
        <authorList>
            <person name="Tisza M.J."/>
            <person name="Buck C.B."/>
        </authorList>
    </citation>
    <scope>NUCLEOTIDE SEQUENCE</scope>
    <source>
        <strain evidence="1">Ctt5z12</strain>
    </source>
</reference>
<dbReference type="EMBL" id="BK014676">
    <property type="protein sequence ID" value="DAD67424.1"/>
    <property type="molecule type" value="Genomic_DNA"/>
</dbReference>
<evidence type="ECO:0000313" key="1">
    <source>
        <dbReference type="EMBL" id="DAD67424.1"/>
    </source>
</evidence>
<organism evidence="1">
    <name type="scientific">Siphoviridae sp. ctt5z12</name>
    <dbReference type="NCBI Taxonomy" id="2823604"/>
    <lineage>
        <taxon>Viruses</taxon>
        <taxon>Duplodnaviria</taxon>
        <taxon>Heunggongvirae</taxon>
        <taxon>Uroviricota</taxon>
        <taxon>Caudoviricetes</taxon>
    </lineage>
</organism>